<dbReference type="Proteomes" id="UP000006352">
    <property type="component" value="Unassembled WGS sequence"/>
</dbReference>
<keyword evidence="1" id="KW-0732">Signal</keyword>
<dbReference type="GeneID" id="24095102"/>
<dbReference type="InParanoid" id="J4I8X9"/>
<feature type="signal peptide" evidence="1">
    <location>
        <begin position="1"/>
        <end position="21"/>
    </location>
</feature>
<organism evidence="2 3">
    <name type="scientific">Fibroporia radiculosa</name>
    <dbReference type="NCBI Taxonomy" id="599839"/>
    <lineage>
        <taxon>Eukaryota</taxon>
        <taxon>Fungi</taxon>
        <taxon>Dikarya</taxon>
        <taxon>Basidiomycota</taxon>
        <taxon>Agaricomycotina</taxon>
        <taxon>Agaricomycetes</taxon>
        <taxon>Polyporales</taxon>
        <taxon>Fibroporiaceae</taxon>
        <taxon>Fibroporia</taxon>
    </lineage>
</organism>
<dbReference type="RefSeq" id="XP_012179474.1">
    <property type="nucleotide sequence ID" value="XM_012324084.1"/>
</dbReference>
<proteinExistence type="predicted"/>
<evidence type="ECO:0008006" key="4">
    <source>
        <dbReference type="Google" id="ProtNLM"/>
    </source>
</evidence>
<evidence type="ECO:0000256" key="1">
    <source>
        <dbReference type="SAM" id="SignalP"/>
    </source>
</evidence>
<protein>
    <recommendedName>
        <fullName evidence="4">Ubiquitin 3 binding protein But2 C-terminal domain-containing protein</fullName>
    </recommendedName>
</protein>
<name>J4I8X9_9APHY</name>
<dbReference type="OrthoDB" id="2844016at2759"/>
<gene>
    <name evidence="2" type="ORF">FIBRA_02219</name>
</gene>
<feature type="chain" id="PRO_5003779340" description="Ubiquitin 3 binding protein But2 C-terminal domain-containing protein" evidence="1">
    <location>
        <begin position="22"/>
        <end position="210"/>
    </location>
</feature>
<accession>J4I8X9</accession>
<sequence length="210" mass="21753">MLMFSAKFTVVVAFLAATSFAAPALQGRHSMDPCAGLGNYTYSTASGFSLAALYTDATNANRTGVPLVLGDTADSSTSNAILATLASAPAYTWPGPEMSLVDGALYPVSSDPDVSASGSAVTAGGELRFTITQPLSDPIDGAEIYCVQSFGSPAGFQLPVLAVNGDTGSFSLCATNEDDTSQVNVVYQAAPRDSNYKYDTCLPVRLQVVY</sequence>
<keyword evidence="3" id="KW-1185">Reference proteome</keyword>
<dbReference type="HOGENOM" id="CLU_111198_0_0_1"/>
<dbReference type="AlphaFoldDB" id="J4I8X9"/>
<dbReference type="EMBL" id="HE796971">
    <property type="protein sequence ID" value="CCM00191.1"/>
    <property type="molecule type" value="Genomic_DNA"/>
</dbReference>
<evidence type="ECO:0000313" key="3">
    <source>
        <dbReference type="Proteomes" id="UP000006352"/>
    </source>
</evidence>
<reference evidence="2 3" key="1">
    <citation type="journal article" date="2012" name="Appl. Environ. Microbiol.">
        <title>Short-read sequencing for genomic analysis of the brown rot fungus Fibroporia radiculosa.</title>
        <authorList>
            <person name="Tang J.D."/>
            <person name="Perkins A.D."/>
            <person name="Sonstegard T.S."/>
            <person name="Schroeder S.G."/>
            <person name="Burgess S.C."/>
            <person name="Diehl S.V."/>
        </authorList>
    </citation>
    <scope>NUCLEOTIDE SEQUENCE [LARGE SCALE GENOMIC DNA]</scope>
    <source>
        <strain evidence="2 3">TFFH 294</strain>
    </source>
</reference>
<evidence type="ECO:0000313" key="2">
    <source>
        <dbReference type="EMBL" id="CCM00191.1"/>
    </source>
</evidence>